<dbReference type="Pfam" id="PF13287">
    <property type="entry name" value="Fn3_assoc"/>
    <property type="match status" value="1"/>
</dbReference>
<evidence type="ECO:0000256" key="9">
    <source>
        <dbReference type="PROSITE-ProRule" id="PRU00023"/>
    </source>
</evidence>
<evidence type="ECO:0000256" key="8">
    <source>
        <dbReference type="ARBA" id="ARBA00039856"/>
    </source>
</evidence>
<dbReference type="InterPro" id="IPR025874">
    <property type="entry name" value="DZR"/>
</dbReference>
<evidence type="ECO:0000313" key="14">
    <source>
        <dbReference type="EMBL" id="CAF1625605.1"/>
    </source>
</evidence>
<feature type="coiled-coil region" evidence="10">
    <location>
        <begin position="123"/>
        <end position="154"/>
    </location>
</feature>
<dbReference type="SMART" id="SM00248">
    <property type="entry name" value="ANK"/>
    <property type="match status" value="3"/>
</dbReference>
<dbReference type="InterPro" id="IPR052481">
    <property type="entry name" value="DZAN1"/>
</dbReference>
<dbReference type="PROSITE" id="PS50297">
    <property type="entry name" value="ANK_REP_REGION"/>
    <property type="match status" value="1"/>
</dbReference>
<evidence type="ECO:0000256" key="7">
    <source>
        <dbReference type="ARBA" id="ARBA00023273"/>
    </source>
</evidence>
<keyword evidence="2" id="KW-0479">Metal-binding</keyword>
<keyword evidence="4" id="KW-0863">Zinc-finger</keyword>
<accession>A0A814LLY8</accession>
<comment type="subcellular location">
    <subcellularLocation>
        <location evidence="1">Cell projection</location>
        <location evidence="1">Cilium</location>
    </subcellularLocation>
</comment>
<dbReference type="SUPFAM" id="SSF48403">
    <property type="entry name" value="Ankyrin repeat"/>
    <property type="match status" value="1"/>
</dbReference>
<evidence type="ECO:0000256" key="4">
    <source>
        <dbReference type="ARBA" id="ARBA00022771"/>
    </source>
</evidence>
<protein>
    <recommendedName>
        <fullName evidence="8">Double zinc ribbon and ankyrin repeat-containing protein 1</fullName>
    </recommendedName>
</protein>
<dbReference type="PANTHER" id="PTHR16058">
    <property type="entry name" value="DOUBLE ZINC RIBBON AND ANKYRIN REPEAT-CONTAINING PROTEIN 1"/>
    <property type="match status" value="1"/>
</dbReference>
<dbReference type="OrthoDB" id="10033229at2759"/>
<dbReference type="InterPro" id="IPR036770">
    <property type="entry name" value="Ankyrin_rpt-contain_sf"/>
</dbReference>
<evidence type="ECO:0000256" key="3">
    <source>
        <dbReference type="ARBA" id="ARBA00022737"/>
    </source>
</evidence>
<reference evidence="13" key="1">
    <citation type="submission" date="2021-02" db="EMBL/GenBank/DDBJ databases">
        <authorList>
            <person name="Nowell W R."/>
        </authorList>
    </citation>
    <scope>NUCLEOTIDE SEQUENCE</scope>
</reference>
<dbReference type="GO" id="GO:0008270">
    <property type="term" value="F:zinc ion binding"/>
    <property type="evidence" value="ECO:0007669"/>
    <property type="project" value="UniProtKB-KW"/>
</dbReference>
<comment type="caution">
    <text evidence="13">The sequence shown here is derived from an EMBL/GenBank/DDBJ whole genome shotgun (WGS) entry which is preliminary data.</text>
</comment>
<evidence type="ECO:0000256" key="11">
    <source>
        <dbReference type="SAM" id="MobiDB-lite"/>
    </source>
</evidence>
<dbReference type="Proteomes" id="UP000663855">
    <property type="component" value="Unassembled WGS sequence"/>
</dbReference>
<dbReference type="PANTHER" id="PTHR16058:SF4">
    <property type="entry name" value="DOUBLE ZINC RIBBON AND ANKYRIN REPEAT-CONTAINING PROTEIN 1"/>
    <property type="match status" value="1"/>
</dbReference>
<feature type="repeat" description="ANK" evidence="9">
    <location>
        <begin position="639"/>
        <end position="663"/>
    </location>
</feature>
<organism evidence="13 15">
    <name type="scientific">Rotaria magnacalcarata</name>
    <dbReference type="NCBI Taxonomy" id="392030"/>
    <lineage>
        <taxon>Eukaryota</taxon>
        <taxon>Metazoa</taxon>
        <taxon>Spiralia</taxon>
        <taxon>Gnathifera</taxon>
        <taxon>Rotifera</taxon>
        <taxon>Eurotatoria</taxon>
        <taxon>Bdelloidea</taxon>
        <taxon>Philodinida</taxon>
        <taxon>Philodinidae</taxon>
        <taxon>Rotaria</taxon>
    </lineage>
</organism>
<gene>
    <name evidence="13" type="ORF">CJN711_LOCUS5543</name>
    <name evidence="14" type="ORF">KQP761_LOCUS25303</name>
</gene>
<keyword evidence="10" id="KW-0175">Coiled coil</keyword>
<feature type="compositionally biased region" description="Basic residues" evidence="11">
    <location>
        <begin position="572"/>
        <end position="584"/>
    </location>
</feature>
<feature type="domain" description="DZANK-type" evidence="12">
    <location>
        <begin position="318"/>
        <end position="366"/>
    </location>
</feature>
<dbReference type="InterPro" id="IPR002110">
    <property type="entry name" value="Ankyrin_rpt"/>
</dbReference>
<feature type="region of interest" description="Disordered" evidence="11">
    <location>
        <begin position="547"/>
        <end position="592"/>
    </location>
</feature>
<keyword evidence="3" id="KW-0677">Repeat</keyword>
<evidence type="ECO:0000256" key="10">
    <source>
        <dbReference type="SAM" id="Coils"/>
    </source>
</evidence>
<proteinExistence type="predicted"/>
<dbReference type="EMBL" id="CAJNOV010001559">
    <property type="protein sequence ID" value="CAF1067590.1"/>
    <property type="molecule type" value="Genomic_DNA"/>
</dbReference>
<dbReference type="Pfam" id="PF12796">
    <property type="entry name" value="Ank_2"/>
    <property type="match status" value="1"/>
</dbReference>
<dbReference type="InterPro" id="IPR026876">
    <property type="entry name" value="Fn3_assoc_repeat"/>
</dbReference>
<dbReference type="AlphaFoldDB" id="A0A814LLY8"/>
<keyword evidence="6 9" id="KW-0040">ANK repeat</keyword>
<evidence type="ECO:0000256" key="5">
    <source>
        <dbReference type="ARBA" id="ARBA00022833"/>
    </source>
</evidence>
<keyword evidence="5" id="KW-0862">Zinc</keyword>
<dbReference type="Gene3D" id="1.25.40.20">
    <property type="entry name" value="Ankyrin repeat-containing domain"/>
    <property type="match status" value="1"/>
</dbReference>
<evidence type="ECO:0000256" key="2">
    <source>
        <dbReference type="ARBA" id="ARBA00022723"/>
    </source>
</evidence>
<name>A0A814LLY8_9BILA</name>
<evidence type="ECO:0000256" key="1">
    <source>
        <dbReference type="ARBA" id="ARBA00004138"/>
    </source>
</evidence>
<sequence>MTAGSISTPYIIPLRVGHAQKFLIDTNTLIEIRSDTHDVDIYYTLDGSKPDAFITLTARRATIAYKKPFYIPRERASAGKVTIKAIAVSRDGIRESNVVTKVFDVKIVPTDHVRSDEYENRYLHELQQERQNLMVQIQNENERMHQNLSESLRRSAMDSFVQENPSPYRHPYPPTPSTHFPQQANVLRCAHCYAPKTTDSYTRFCTECGLPWQKLTNNPPETCSTKICSNCKSTIAFNSNSCVVCETRASIEPQQRPTSKTQATVLCPHCKLANPTHLRTCYICECVLLPTTTPPEKRSVVSVPTIPKPAENRTMMTCSKCLRLNNPEARFCDWCGAYPEQPLTPVQCTKCQANNDPCAKFCSTCGCVIEHPLRIVDTRLRNDSNLSSSSMIASTLTRQPASPVWLNASTALTRYQQPSSTRKHEAATQTYGIYYPSAKDIDLIITQNKKLLDEQELKEYRPVLTSTSPGKGYWRQQLDHVAAHLRAYAVNQPDFQALIGEPRLGKMINATVHENEYQVTVQAVFQKPQNLAQSAFFHNEANDYYPTRTERSSTFSNSFDSDSEYSREQPHKTKVKHHAKKRPKSANLPKTDSPKYALIELLEKKSSEYNKKSSHRIDVLEEVQRLLNKNANPNTKNKDGYSALHLAVINGHHECIETLIKDGGAKIDQRGPRGNTALHECCLLEAHGAEPLRILLKHGGDPAWLNDKKESVVDLATRKNHQELLQVFVKYHGDKMIQEQTKSYYNDRARTKPVYGYHSSEKS</sequence>
<evidence type="ECO:0000313" key="13">
    <source>
        <dbReference type="EMBL" id="CAF1067590.1"/>
    </source>
</evidence>
<evidence type="ECO:0000259" key="12">
    <source>
        <dbReference type="Pfam" id="PF12773"/>
    </source>
</evidence>
<dbReference type="EMBL" id="CAJNOW010013863">
    <property type="protein sequence ID" value="CAF1625605.1"/>
    <property type="molecule type" value="Genomic_DNA"/>
</dbReference>
<dbReference type="GO" id="GO:0005929">
    <property type="term" value="C:cilium"/>
    <property type="evidence" value="ECO:0007669"/>
    <property type="project" value="UniProtKB-SubCell"/>
</dbReference>
<keyword evidence="7" id="KW-0966">Cell projection</keyword>
<dbReference type="PROSITE" id="PS50088">
    <property type="entry name" value="ANK_REPEAT"/>
    <property type="match status" value="1"/>
</dbReference>
<evidence type="ECO:0000256" key="6">
    <source>
        <dbReference type="ARBA" id="ARBA00023043"/>
    </source>
</evidence>
<dbReference type="Proteomes" id="UP000663834">
    <property type="component" value="Unassembled WGS sequence"/>
</dbReference>
<dbReference type="Pfam" id="PF12773">
    <property type="entry name" value="DZR"/>
    <property type="match status" value="1"/>
</dbReference>
<evidence type="ECO:0000313" key="15">
    <source>
        <dbReference type="Proteomes" id="UP000663855"/>
    </source>
</evidence>